<keyword evidence="3 7" id="KW-0313">Glucose metabolism</keyword>
<evidence type="ECO:0000256" key="2">
    <source>
        <dbReference type="ARBA" id="ARBA00009975"/>
    </source>
</evidence>
<evidence type="ECO:0000256" key="1">
    <source>
        <dbReference type="ARBA" id="ARBA00004937"/>
    </source>
</evidence>
<dbReference type="GO" id="GO:0004345">
    <property type="term" value="F:glucose-6-phosphate dehydrogenase activity"/>
    <property type="evidence" value="ECO:0007669"/>
    <property type="project" value="UniProtKB-UniRule"/>
</dbReference>
<dbReference type="EMBL" id="JACXWD010000004">
    <property type="protein sequence ID" value="MBD3866954.1"/>
    <property type="molecule type" value="Genomic_DNA"/>
</dbReference>
<dbReference type="InterPro" id="IPR019796">
    <property type="entry name" value="G6P_DH_AS"/>
</dbReference>
<gene>
    <name evidence="7 10" type="primary">zwf</name>
    <name evidence="10" type="ORF">IFK94_02425</name>
</gene>
<dbReference type="Pfam" id="PF00479">
    <property type="entry name" value="G6PD_N"/>
    <property type="match status" value="1"/>
</dbReference>
<dbReference type="Proteomes" id="UP000648239">
    <property type="component" value="Unassembled WGS sequence"/>
</dbReference>
<comment type="function">
    <text evidence="7">Catalyzes the oxidation of glucose 6-phosphate to 6-phosphogluconolactone.</text>
</comment>
<feature type="binding site" evidence="7">
    <location>
        <position position="226"/>
    </location>
    <ligand>
        <name>substrate</name>
    </ligand>
</feature>
<dbReference type="GO" id="GO:0050661">
    <property type="term" value="F:NADP binding"/>
    <property type="evidence" value="ECO:0007669"/>
    <property type="project" value="UniProtKB-UniRule"/>
</dbReference>
<dbReference type="PANTHER" id="PTHR23429:SF0">
    <property type="entry name" value="GLUCOSE-6-PHOSPHATE 1-DEHYDROGENASE"/>
    <property type="match status" value="1"/>
</dbReference>
<keyword evidence="5 7" id="KW-0560">Oxidoreductase</keyword>
<dbReference type="SUPFAM" id="SSF55347">
    <property type="entry name" value="Glyceraldehyde-3-phosphate dehydrogenase-like, C-terminal domain"/>
    <property type="match status" value="1"/>
</dbReference>
<dbReference type="Gene3D" id="3.40.50.720">
    <property type="entry name" value="NAD(P)-binding Rossmann-like Domain"/>
    <property type="match status" value="1"/>
</dbReference>
<dbReference type="InterPro" id="IPR036291">
    <property type="entry name" value="NAD(P)-bd_dom_sf"/>
</dbReference>
<dbReference type="PANTHER" id="PTHR23429">
    <property type="entry name" value="GLUCOSE-6-PHOSPHATE 1-DEHYDROGENASE G6PD"/>
    <property type="match status" value="1"/>
</dbReference>
<comment type="caution">
    <text evidence="10">The sequence shown here is derived from an EMBL/GenBank/DDBJ whole genome shotgun (WGS) entry which is preliminary data.</text>
</comment>
<dbReference type="HAMAP" id="MF_00966">
    <property type="entry name" value="G6PD"/>
    <property type="match status" value="1"/>
</dbReference>
<dbReference type="PIRSF" id="PIRSF000110">
    <property type="entry name" value="G6PD"/>
    <property type="match status" value="1"/>
</dbReference>
<proteinExistence type="inferred from homology"/>
<keyword evidence="6 7" id="KW-0119">Carbohydrate metabolism</keyword>
<feature type="binding site" evidence="7">
    <location>
        <position position="192"/>
    </location>
    <ligand>
        <name>substrate</name>
    </ligand>
</feature>
<evidence type="ECO:0000256" key="4">
    <source>
        <dbReference type="ARBA" id="ARBA00022857"/>
    </source>
</evidence>
<evidence type="ECO:0000313" key="11">
    <source>
        <dbReference type="Proteomes" id="UP000648239"/>
    </source>
</evidence>
<organism evidence="10 11">
    <name type="scientific">Candidatus Polarisedimenticola svalbardensis</name>
    <dbReference type="NCBI Taxonomy" id="2886004"/>
    <lineage>
        <taxon>Bacteria</taxon>
        <taxon>Pseudomonadati</taxon>
        <taxon>Acidobacteriota</taxon>
        <taxon>Candidatus Polarisedimenticolia</taxon>
        <taxon>Candidatus Polarisedimenticolales</taxon>
        <taxon>Candidatus Polarisedimenticolaceae</taxon>
        <taxon>Candidatus Polarisedimenticola</taxon>
    </lineage>
</organism>
<dbReference type="InterPro" id="IPR001282">
    <property type="entry name" value="G6P_DH"/>
</dbReference>
<keyword evidence="4 7" id="KW-0521">NADP</keyword>
<feature type="binding site" evidence="7">
    <location>
        <position position="245"/>
    </location>
    <ligand>
        <name>substrate</name>
    </ligand>
</feature>
<evidence type="ECO:0000313" key="10">
    <source>
        <dbReference type="EMBL" id="MBD3866954.1"/>
    </source>
</evidence>
<name>A0A8J6XYY4_9BACT</name>
<comment type="catalytic activity">
    <reaction evidence="7">
        <text>D-glucose 6-phosphate + NADP(+) = 6-phospho-D-glucono-1,5-lactone + NADPH + H(+)</text>
        <dbReference type="Rhea" id="RHEA:15841"/>
        <dbReference type="ChEBI" id="CHEBI:15378"/>
        <dbReference type="ChEBI" id="CHEBI:57783"/>
        <dbReference type="ChEBI" id="CHEBI:57955"/>
        <dbReference type="ChEBI" id="CHEBI:58349"/>
        <dbReference type="ChEBI" id="CHEBI:61548"/>
        <dbReference type="EC" id="1.1.1.49"/>
    </reaction>
</comment>
<protein>
    <recommendedName>
        <fullName evidence="7">Glucose-6-phosphate 1-dehydrogenase</fullName>
        <shortName evidence="7">G6PD</shortName>
        <ecNumber evidence="7">1.1.1.49</ecNumber>
    </recommendedName>
</protein>
<evidence type="ECO:0000256" key="6">
    <source>
        <dbReference type="ARBA" id="ARBA00023277"/>
    </source>
</evidence>
<accession>A0A8J6XYY4</accession>
<reference evidence="10 11" key="1">
    <citation type="submission" date="2020-08" db="EMBL/GenBank/DDBJ databases">
        <title>Acidobacteriota in marine sediments use diverse sulfur dissimilation pathways.</title>
        <authorList>
            <person name="Wasmund K."/>
        </authorList>
    </citation>
    <scope>NUCLEOTIDE SEQUENCE [LARGE SCALE GENOMIC DNA]</scope>
    <source>
        <strain evidence="10">MAG AM4</strain>
    </source>
</reference>
<feature type="binding site" evidence="7">
    <location>
        <position position="350"/>
    </location>
    <ligand>
        <name>substrate</name>
    </ligand>
</feature>
<sequence>MKTMEPTDPCLMVIFGATGDLTRRKLLPALYNLKLEGLLPHPFGVVGVARRPIGDDGFRKSQREGIERFSRQGLDEDLWSSFAGALTYSPCSFDDPEGYRLLAEHIEKRESELGTGGNRLYYLAVPPSAFPVILKRMDEAGLNRPGKEGAWCRLVVEKPIGTDLATAGDLNGIINRVFDEGDVYRIDHYLGKETVQNLMVFRFANAIFEPLWNTKYVDHVQITVAESIGVEGRGAYFEEAGITRDMVQNHMFQLLCLTAMEPPVSLDADAIRTEKVKVLQALRPLTVEDVRDHTVRAQYGEGISGGATVPAYRQEPGVDPDSTTETYVAMRLFIDNWRWAQVPFYLRAGKRLPKRLTEISLQFRDVPHHLFRQGSAGPVPNILTLRIQPDEGITLTFDAKKPGSATRIKPVSMNFAYEGSFERSTPEAYERLILDAMLGDSTLFIRRDEVEGSWAWIDRLFEGWNREGGSAPAEYTSGTWGPGEADVLMARGGRTWKRS</sequence>
<dbReference type="UniPathway" id="UPA00115">
    <property type="reaction ID" value="UER00408"/>
</dbReference>
<feature type="active site" description="Proton acceptor" evidence="7">
    <location>
        <position position="250"/>
    </location>
</feature>
<evidence type="ECO:0000256" key="5">
    <source>
        <dbReference type="ARBA" id="ARBA00023002"/>
    </source>
</evidence>
<dbReference type="PROSITE" id="PS00069">
    <property type="entry name" value="G6P_DEHYDROGENASE"/>
    <property type="match status" value="1"/>
</dbReference>
<dbReference type="GO" id="GO:0006006">
    <property type="term" value="P:glucose metabolic process"/>
    <property type="evidence" value="ECO:0007669"/>
    <property type="project" value="UniProtKB-KW"/>
</dbReference>
<evidence type="ECO:0000259" key="9">
    <source>
        <dbReference type="Pfam" id="PF02781"/>
    </source>
</evidence>
<dbReference type="Gene3D" id="3.30.360.10">
    <property type="entry name" value="Dihydrodipicolinate Reductase, domain 2"/>
    <property type="match status" value="1"/>
</dbReference>
<feature type="binding site" evidence="7">
    <location>
        <position position="158"/>
    </location>
    <ligand>
        <name>NADP(+)</name>
        <dbReference type="ChEBI" id="CHEBI:58349"/>
    </ligand>
</feature>
<comment type="similarity">
    <text evidence="2 7">Belongs to the glucose-6-phosphate dehydrogenase family.</text>
</comment>
<comment type="pathway">
    <text evidence="1 7">Carbohydrate degradation; pentose phosphate pathway; D-ribulose 5-phosphate from D-glucose 6-phosphate (oxidative stage): step 1/3.</text>
</comment>
<dbReference type="GO" id="GO:0009051">
    <property type="term" value="P:pentose-phosphate shunt, oxidative branch"/>
    <property type="evidence" value="ECO:0007669"/>
    <property type="project" value="TreeGrafter"/>
</dbReference>
<dbReference type="Pfam" id="PF02781">
    <property type="entry name" value="G6PD_C"/>
    <property type="match status" value="1"/>
</dbReference>
<dbReference type="NCBIfam" id="TIGR00871">
    <property type="entry name" value="zwf"/>
    <property type="match status" value="1"/>
</dbReference>
<feature type="domain" description="Glucose-6-phosphate dehydrogenase C-terminal" evidence="9">
    <location>
        <begin position="199"/>
        <end position="497"/>
    </location>
</feature>
<dbReference type="EC" id="1.1.1.49" evidence="7"/>
<dbReference type="InterPro" id="IPR022675">
    <property type="entry name" value="G6P_DH_C"/>
</dbReference>
<dbReference type="InterPro" id="IPR022674">
    <property type="entry name" value="G6P_DH_NAD-bd"/>
</dbReference>
<comment type="caution">
    <text evidence="7">Lacks conserved residue(s) required for the propagation of feature annotation.</text>
</comment>
<dbReference type="SUPFAM" id="SSF51735">
    <property type="entry name" value="NAD(P)-binding Rossmann-fold domains"/>
    <property type="match status" value="1"/>
</dbReference>
<feature type="binding site" evidence="7">
    <location>
        <position position="188"/>
    </location>
    <ligand>
        <name>substrate</name>
    </ligand>
</feature>
<dbReference type="GO" id="GO:0005829">
    <property type="term" value="C:cytosol"/>
    <property type="evidence" value="ECO:0007669"/>
    <property type="project" value="TreeGrafter"/>
</dbReference>
<evidence type="ECO:0000259" key="8">
    <source>
        <dbReference type="Pfam" id="PF00479"/>
    </source>
</evidence>
<feature type="binding site" evidence="7">
    <location>
        <begin position="16"/>
        <end position="23"/>
    </location>
    <ligand>
        <name>NADP(+)</name>
        <dbReference type="ChEBI" id="CHEBI:58349"/>
    </ligand>
</feature>
<feature type="domain" description="Glucose-6-phosphate dehydrogenase NAD-binding" evidence="8">
    <location>
        <begin position="13"/>
        <end position="197"/>
    </location>
</feature>
<evidence type="ECO:0000256" key="7">
    <source>
        <dbReference type="HAMAP-Rule" id="MF_00966"/>
    </source>
</evidence>
<dbReference type="AlphaFoldDB" id="A0A8J6XYY4"/>
<evidence type="ECO:0000256" key="3">
    <source>
        <dbReference type="ARBA" id="ARBA00022526"/>
    </source>
</evidence>
<feature type="binding site" evidence="7">
    <location>
        <position position="50"/>
    </location>
    <ligand>
        <name>NADP(+)</name>
        <dbReference type="ChEBI" id="CHEBI:58349"/>
    </ligand>
</feature>
<dbReference type="PRINTS" id="PR00079">
    <property type="entry name" value="G6PDHDRGNASE"/>
</dbReference>